<protein>
    <submittedName>
        <fullName evidence="1">Uncharacterized protein</fullName>
    </submittedName>
</protein>
<keyword evidence="2" id="KW-1185">Reference proteome</keyword>
<evidence type="ECO:0000313" key="2">
    <source>
        <dbReference type="Proteomes" id="UP000324222"/>
    </source>
</evidence>
<sequence>MSPFRTCYFRTFENFSALRTSTPRLVVRRYGGAEVRTELRKCPALVKNNYWTPLLELGRNRFRFNGST</sequence>
<evidence type="ECO:0000313" key="1">
    <source>
        <dbReference type="EMBL" id="MPC15665.1"/>
    </source>
</evidence>
<dbReference type="AlphaFoldDB" id="A0A5B7D2X6"/>
<organism evidence="1 2">
    <name type="scientific">Portunus trituberculatus</name>
    <name type="common">Swimming crab</name>
    <name type="synonym">Neptunus trituberculatus</name>
    <dbReference type="NCBI Taxonomy" id="210409"/>
    <lineage>
        <taxon>Eukaryota</taxon>
        <taxon>Metazoa</taxon>
        <taxon>Ecdysozoa</taxon>
        <taxon>Arthropoda</taxon>
        <taxon>Crustacea</taxon>
        <taxon>Multicrustacea</taxon>
        <taxon>Malacostraca</taxon>
        <taxon>Eumalacostraca</taxon>
        <taxon>Eucarida</taxon>
        <taxon>Decapoda</taxon>
        <taxon>Pleocyemata</taxon>
        <taxon>Brachyura</taxon>
        <taxon>Eubrachyura</taxon>
        <taxon>Portunoidea</taxon>
        <taxon>Portunidae</taxon>
        <taxon>Portuninae</taxon>
        <taxon>Portunus</taxon>
    </lineage>
</organism>
<dbReference type="Proteomes" id="UP000324222">
    <property type="component" value="Unassembled WGS sequence"/>
</dbReference>
<accession>A0A5B7D2X6</accession>
<name>A0A5B7D2X6_PORTR</name>
<gene>
    <name evidence="1" type="ORF">E2C01_008463</name>
</gene>
<proteinExistence type="predicted"/>
<dbReference type="EMBL" id="VSRR010000445">
    <property type="protein sequence ID" value="MPC15665.1"/>
    <property type="molecule type" value="Genomic_DNA"/>
</dbReference>
<reference evidence="1 2" key="1">
    <citation type="submission" date="2019-05" db="EMBL/GenBank/DDBJ databases">
        <title>Another draft genome of Portunus trituberculatus and its Hox gene families provides insights of decapod evolution.</title>
        <authorList>
            <person name="Jeong J.-H."/>
            <person name="Song I."/>
            <person name="Kim S."/>
            <person name="Choi T."/>
            <person name="Kim D."/>
            <person name="Ryu S."/>
            <person name="Kim W."/>
        </authorList>
    </citation>
    <scope>NUCLEOTIDE SEQUENCE [LARGE SCALE GENOMIC DNA]</scope>
    <source>
        <tissue evidence="1">Muscle</tissue>
    </source>
</reference>
<comment type="caution">
    <text evidence="1">The sequence shown here is derived from an EMBL/GenBank/DDBJ whole genome shotgun (WGS) entry which is preliminary data.</text>
</comment>